<feature type="compositionally biased region" description="Basic and acidic residues" evidence="1">
    <location>
        <begin position="31"/>
        <end position="49"/>
    </location>
</feature>
<evidence type="ECO:0000313" key="2">
    <source>
        <dbReference type="EMBL" id="CAA9306416.1"/>
    </source>
</evidence>
<sequence length="62" mass="7133">EREEPAPLGRRPARAAQGPRPARRARPQPVGRERHPARRCGDGRVDRHRGDHHLRHRPDAEV</sequence>
<proteinExistence type="predicted"/>
<feature type="region of interest" description="Disordered" evidence="1">
    <location>
        <begin position="1"/>
        <end position="62"/>
    </location>
</feature>
<name>A0A6J4KL38_9ACTN</name>
<reference evidence="2" key="1">
    <citation type="submission" date="2020-02" db="EMBL/GenBank/DDBJ databases">
        <authorList>
            <person name="Meier V. D."/>
        </authorList>
    </citation>
    <scope>NUCLEOTIDE SEQUENCE</scope>
    <source>
        <strain evidence="2">AVDCRST_MAG48</strain>
    </source>
</reference>
<gene>
    <name evidence="2" type="ORF">AVDCRST_MAG48-1728</name>
</gene>
<accession>A0A6J4KL38</accession>
<feature type="compositionally biased region" description="Low complexity" evidence="1">
    <location>
        <begin position="1"/>
        <end position="20"/>
    </location>
</feature>
<feature type="non-terminal residue" evidence="2">
    <location>
        <position position="62"/>
    </location>
</feature>
<protein>
    <submittedName>
        <fullName evidence="2">Uncharacterized protein</fullName>
    </submittedName>
</protein>
<evidence type="ECO:0000256" key="1">
    <source>
        <dbReference type="SAM" id="MobiDB-lite"/>
    </source>
</evidence>
<dbReference type="AlphaFoldDB" id="A0A6J4KL38"/>
<organism evidence="2">
    <name type="scientific">uncultured Friedmanniella sp</name>
    <dbReference type="NCBI Taxonomy" id="335381"/>
    <lineage>
        <taxon>Bacteria</taxon>
        <taxon>Bacillati</taxon>
        <taxon>Actinomycetota</taxon>
        <taxon>Actinomycetes</taxon>
        <taxon>Propionibacteriales</taxon>
        <taxon>Nocardioidaceae</taxon>
        <taxon>Friedmanniella</taxon>
        <taxon>environmental samples</taxon>
    </lineage>
</organism>
<dbReference type="EMBL" id="CADCTS010000250">
    <property type="protein sequence ID" value="CAA9306416.1"/>
    <property type="molecule type" value="Genomic_DNA"/>
</dbReference>
<feature type="non-terminal residue" evidence="2">
    <location>
        <position position="1"/>
    </location>
</feature>